<dbReference type="Pfam" id="PF00293">
    <property type="entry name" value="NUDIX"/>
    <property type="match status" value="1"/>
</dbReference>
<dbReference type="InterPro" id="IPR015797">
    <property type="entry name" value="NUDIX_hydrolase-like_dom_sf"/>
</dbReference>
<dbReference type="SUPFAM" id="SSF55811">
    <property type="entry name" value="Nudix"/>
    <property type="match status" value="1"/>
</dbReference>
<dbReference type="CDD" id="cd04683">
    <property type="entry name" value="NUDIX_Hydrolase"/>
    <property type="match status" value="1"/>
</dbReference>
<organism evidence="4 5">
    <name type="scientific">Nocardiopsis alba</name>
    <dbReference type="NCBI Taxonomy" id="53437"/>
    <lineage>
        <taxon>Bacteria</taxon>
        <taxon>Bacillati</taxon>
        <taxon>Actinomycetota</taxon>
        <taxon>Actinomycetes</taxon>
        <taxon>Streptosporangiales</taxon>
        <taxon>Nocardiopsidaceae</taxon>
        <taxon>Nocardiopsis</taxon>
    </lineage>
</organism>
<feature type="domain" description="Nudix hydrolase" evidence="3">
    <location>
        <begin position="13"/>
        <end position="144"/>
    </location>
</feature>
<keyword evidence="2" id="KW-0378">Hydrolase</keyword>
<dbReference type="InterPro" id="IPR000086">
    <property type="entry name" value="NUDIX_hydrolase_dom"/>
</dbReference>
<dbReference type="Gene3D" id="3.90.79.10">
    <property type="entry name" value="Nucleoside Triphosphate Pyrophosphohydrolase"/>
    <property type="match status" value="1"/>
</dbReference>
<dbReference type="GO" id="GO:0016787">
    <property type="term" value="F:hydrolase activity"/>
    <property type="evidence" value="ECO:0007669"/>
    <property type="project" value="UniProtKB-KW"/>
</dbReference>
<comment type="cofactor">
    <cofactor evidence="1">
        <name>Mg(2+)</name>
        <dbReference type="ChEBI" id="CHEBI:18420"/>
    </cofactor>
</comment>
<reference evidence="4 5" key="1">
    <citation type="journal article" date="2019" name="Nat. Commun.">
        <title>The antimicrobial potential of Streptomyces from insect microbiomes.</title>
        <authorList>
            <person name="Chevrette M.G."/>
            <person name="Carlson C.M."/>
            <person name="Ortega H.E."/>
            <person name="Thomas C."/>
            <person name="Ananiev G.E."/>
            <person name="Barns K.J."/>
            <person name="Book A.J."/>
            <person name="Cagnazzo J."/>
            <person name="Carlos C."/>
            <person name="Flanigan W."/>
            <person name="Grubbs K.J."/>
            <person name="Horn H.A."/>
            <person name="Hoffmann F.M."/>
            <person name="Klassen J.L."/>
            <person name="Knack J.J."/>
            <person name="Lewin G.R."/>
            <person name="McDonald B.R."/>
            <person name="Muller L."/>
            <person name="Melo W.G.P."/>
            <person name="Pinto-Tomas A.A."/>
            <person name="Schmitz A."/>
            <person name="Wendt-Pienkowski E."/>
            <person name="Wildman S."/>
            <person name="Zhao M."/>
            <person name="Zhang F."/>
            <person name="Bugni T.S."/>
            <person name="Andes D.R."/>
            <person name="Pupo M.T."/>
            <person name="Currie C.R."/>
        </authorList>
    </citation>
    <scope>NUCLEOTIDE SEQUENCE [LARGE SCALE GENOMIC DNA]</scope>
    <source>
        <strain evidence="4 5">SID5840</strain>
    </source>
</reference>
<sequence length="153" mass="16944">MNESGGEARLSGEAALSVQVFPVREGRILLTRRGPDLPYAPGLWHAGVAGKVDPGEDVVTAALRESAEELGIGVSADDLRFVHVVHDGRGPRGWVHFFFLCHEWTGVPRNREPHKHDEIRWWSPDEPPVDMVDYCAAALRRVLAGEVFSRRSG</sequence>
<dbReference type="PROSITE" id="PS00893">
    <property type="entry name" value="NUDIX_BOX"/>
    <property type="match status" value="1"/>
</dbReference>
<gene>
    <name evidence="4" type="ORF">GTW20_13470</name>
</gene>
<protein>
    <submittedName>
        <fullName evidence="4">NUDIX domain-containing protein</fullName>
    </submittedName>
</protein>
<dbReference type="PANTHER" id="PTHR43046:SF16">
    <property type="entry name" value="ADP-RIBOSE PYROPHOSPHATASE YJHB-RELATED"/>
    <property type="match status" value="1"/>
</dbReference>
<accession>A0A7K2ITR2</accession>
<dbReference type="PANTHER" id="PTHR43046">
    <property type="entry name" value="GDP-MANNOSE MANNOSYL HYDROLASE"/>
    <property type="match status" value="1"/>
</dbReference>
<comment type="caution">
    <text evidence="4">The sequence shown here is derived from an EMBL/GenBank/DDBJ whole genome shotgun (WGS) entry which is preliminary data.</text>
</comment>
<proteinExistence type="predicted"/>
<evidence type="ECO:0000259" key="3">
    <source>
        <dbReference type="PROSITE" id="PS51462"/>
    </source>
</evidence>
<evidence type="ECO:0000256" key="1">
    <source>
        <dbReference type="ARBA" id="ARBA00001946"/>
    </source>
</evidence>
<evidence type="ECO:0000313" key="4">
    <source>
        <dbReference type="EMBL" id="MYR33246.1"/>
    </source>
</evidence>
<evidence type="ECO:0000313" key="5">
    <source>
        <dbReference type="Proteomes" id="UP000467124"/>
    </source>
</evidence>
<dbReference type="AlphaFoldDB" id="A0A7K2ITR2"/>
<dbReference type="RefSeq" id="WP_161111112.1">
    <property type="nucleotide sequence ID" value="NZ_JBHYPC010000001.1"/>
</dbReference>
<dbReference type="InterPro" id="IPR020084">
    <property type="entry name" value="NUDIX_hydrolase_CS"/>
</dbReference>
<dbReference type="PROSITE" id="PS51462">
    <property type="entry name" value="NUDIX"/>
    <property type="match status" value="1"/>
</dbReference>
<evidence type="ECO:0000256" key="2">
    <source>
        <dbReference type="ARBA" id="ARBA00022801"/>
    </source>
</evidence>
<dbReference type="Proteomes" id="UP000467124">
    <property type="component" value="Unassembled WGS sequence"/>
</dbReference>
<name>A0A7K2ITR2_9ACTN</name>
<dbReference type="EMBL" id="WWHY01000001">
    <property type="protein sequence ID" value="MYR33246.1"/>
    <property type="molecule type" value="Genomic_DNA"/>
</dbReference>